<name>A0ABD7WZN5_PRIAR</name>
<evidence type="ECO:0000256" key="1">
    <source>
        <dbReference type="ARBA" id="ARBA00001974"/>
    </source>
</evidence>
<dbReference type="EC" id="2.1.1.10" evidence="10"/>
<keyword evidence="4" id="KW-0285">Flavoprotein</keyword>
<dbReference type="InterPro" id="IPR029041">
    <property type="entry name" value="FAD-linked_oxidoreductase-like"/>
</dbReference>
<protein>
    <submittedName>
        <fullName evidence="10">Bifunctional homocysteine S-methyltransferase/methylenetetrahydrofolate reductase</fullName>
        <ecNumber evidence="10">1.5.1.20</ecNumber>
        <ecNumber evidence="10">2.1.1.10</ecNumber>
    </submittedName>
</protein>
<dbReference type="AlphaFoldDB" id="A0ABD7WZN5"/>
<keyword evidence="5 8" id="KW-0808">Transferase</keyword>
<keyword evidence="7 10" id="KW-0560">Oxidoreductase</keyword>
<dbReference type="FunFam" id="3.20.20.220:FF:000007">
    <property type="entry name" value="Bifunctional homocysteine S-methyltransferase/methylenetetrahydrofolate reductase"/>
    <property type="match status" value="1"/>
</dbReference>
<dbReference type="EC" id="1.5.1.20" evidence="10"/>
<proteinExistence type="predicted"/>
<dbReference type="InterPro" id="IPR036589">
    <property type="entry name" value="HCY_dom_sf"/>
</dbReference>
<comment type="cofactor">
    <cofactor evidence="8">
        <name>Zn(2+)</name>
        <dbReference type="ChEBI" id="CHEBI:29105"/>
    </cofactor>
</comment>
<evidence type="ECO:0000259" key="9">
    <source>
        <dbReference type="PROSITE" id="PS50970"/>
    </source>
</evidence>
<feature type="binding site" evidence="8">
    <location>
        <position position="201"/>
    </location>
    <ligand>
        <name>Zn(2+)</name>
        <dbReference type="ChEBI" id="CHEBI:29105"/>
    </ligand>
</feature>
<dbReference type="InterPro" id="IPR003171">
    <property type="entry name" value="Mehydrof_redctse-like"/>
</dbReference>
<evidence type="ECO:0000256" key="5">
    <source>
        <dbReference type="ARBA" id="ARBA00022679"/>
    </source>
</evidence>
<keyword evidence="8" id="KW-0862">Zinc</keyword>
<dbReference type="GO" id="GO:0008168">
    <property type="term" value="F:methyltransferase activity"/>
    <property type="evidence" value="ECO:0007669"/>
    <property type="project" value="UniProtKB-UniRule"/>
</dbReference>
<dbReference type="NCBIfam" id="NF006396">
    <property type="entry name" value="PRK08645.1"/>
    <property type="match status" value="1"/>
</dbReference>
<feature type="binding site" evidence="8">
    <location>
        <position position="267"/>
    </location>
    <ligand>
        <name>Zn(2+)</name>
        <dbReference type="ChEBI" id="CHEBI:29105"/>
    </ligand>
</feature>
<keyword evidence="3 8" id="KW-0489">Methyltransferase</keyword>
<dbReference type="GO" id="GO:0032259">
    <property type="term" value="P:methylation"/>
    <property type="evidence" value="ECO:0007669"/>
    <property type="project" value="UniProtKB-KW"/>
</dbReference>
<dbReference type="Proteomes" id="UP001220217">
    <property type="component" value="Chromosome"/>
</dbReference>
<comment type="cofactor">
    <cofactor evidence="1">
        <name>FAD</name>
        <dbReference type="ChEBI" id="CHEBI:57692"/>
    </cofactor>
</comment>
<dbReference type="Gene3D" id="3.20.20.220">
    <property type="match status" value="1"/>
</dbReference>
<feature type="domain" description="Hcy-binding" evidence="9">
    <location>
        <begin position="1"/>
        <end position="281"/>
    </location>
</feature>
<dbReference type="Pfam" id="PF02219">
    <property type="entry name" value="MTHFR"/>
    <property type="match status" value="1"/>
</dbReference>
<comment type="pathway">
    <text evidence="2">One-carbon metabolism; tetrahydrofolate interconversion.</text>
</comment>
<evidence type="ECO:0000256" key="3">
    <source>
        <dbReference type="ARBA" id="ARBA00022603"/>
    </source>
</evidence>
<dbReference type="RefSeq" id="WP_275037034.1">
    <property type="nucleotide sequence ID" value="NZ_CP118718.1"/>
</dbReference>
<dbReference type="Pfam" id="PF02574">
    <property type="entry name" value="S-methyl_trans"/>
    <property type="match status" value="1"/>
</dbReference>
<reference evidence="10 11" key="1">
    <citation type="submission" date="2023-02" db="EMBL/GenBank/DDBJ databases">
        <title>Complete genome sequence of Priestia aryabhattai G5MAi6, a methanol-tolerant strain isolated from tap water in Hong Kong.</title>
        <authorList>
            <person name="Leung K.M."/>
            <person name="Lai G.K.K."/>
            <person name="Griffin S.D.J."/>
        </authorList>
    </citation>
    <scope>NUCLEOTIDE SEQUENCE [LARGE SCALE GENOMIC DNA]</scope>
    <source>
        <strain evidence="10 11">G5MAi6</strain>
    </source>
</reference>
<evidence type="ECO:0000313" key="10">
    <source>
        <dbReference type="EMBL" id="WEA45628.1"/>
    </source>
</evidence>
<organism evidence="10 11">
    <name type="scientific">Priestia aryabhattai</name>
    <name type="common">Bacillus aryabhattai</name>
    <dbReference type="NCBI Taxonomy" id="412384"/>
    <lineage>
        <taxon>Bacteria</taxon>
        <taxon>Bacillati</taxon>
        <taxon>Bacillota</taxon>
        <taxon>Bacilli</taxon>
        <taxon>Bacillales</taxon>
        <taxon>Bacillaceae</taxon>
        <taxon>Priestia</taxon>
    </lineage>
</organism>
<dbReference type="EMBL" id="CP118718">
    <property type="protein sequence ID" value="WEA45628.1"/>
    <property type="molecule type" value="Genomic_DNA"/>
</dbReference>
<keyword evidence="6" id="KW-0274">FAD</keyword>
<keyword evidence="8" id="KW-0479">Metal-binding</keyword>
<dbReference type="SUPFAM" id="SSF82282">
    <property type="entry name" value="Homocysteine S-methyltransferase"/>
    <property type="match status" value="1"/>
</dbReference>
<dbReference type="PANTHER" id="PTHR11103">
    <property type="entry name" value="SLR1189 PROTEIN"/>
    <property type="match status" value="1"/>
</dbReference>
<evidence type="ECO:0000256" key="4">
    <source>
        <dbReference type="ARBA" id="ARBA00022630"/>
    </source>
</evidence>
<dbReference type="SUPFAM" id="SSF51730">
    <property type="entry name" value="FAD-linked oxidoreductase"/>
    <property type="match status" value="1"/>
</dbReference>
<dbReference type="PANTHER" id="PTHR11103:SF18">
    <property type="entry name" value="SLR1189 PROTEIN"/>
    <property type="match status" value="1"/>
</dbReference>
<evidence type="ECO:0000313" key="11">
    <source>
        <dbReference type="Proteomes" id="UP001220217"/>
    </source>
</evidence>
<evidence type="ECO:0000256" key="6">
    <source>
        <dbReference type="ARBA" id="ARBA00022827"/>
    </source>
</evidence>
<dbReference type="InterPro" id="IPR003726">
    <property type="entry name" value="HCY_dom"/>
</dbReference>
<gene>
    <name evidence="10" type="ORF">PWO00_06565</name>
</gene>
<dbReference type="PROSITE" id="PS50970">
    <property type="entry name" value="HCY"/>
    <property type="match status" value="1"/>
</dbReference>
<sequence length="612" mass="68140">MGLLEDLKSKILIGDGATGTLLYSHGIDSCFEELNITKPEEVSRIHRAYVEAGANVIQTNTYAANYQKLARYGLEDSVKDINVAGVKLAKQAAKDQAYVVGTLGGIRSFQKNAISLEEVKRSIREQMFWLLNEGVDGLLFETYYDFEELKTVLNLARKETDKPIITHVSLHDIGVLQDGRPLADALKELEELGADVVGLNCRLGPYHMIQSLEEVPLPDRAFLSAYPNASLPAYVEGKLEYETNEDYFVESARLFREQGVRLIGGCCGTTPAHVRAMSSALKDLPPITSKVVKMRPAVTVQEREQQDKPHMHEIVKKRRSVIVELDPPKQLGPTKFLEGAKALDKVGVDAITLADNSLASPRISNLAMATLMQQETKARPLIHITCRDRNLIGLQSHLMGLHTLGMNQVLAITGDPSKVGDFPGATSVYDLSSFDLISLIAQFNEGLSYSGKPLGQKTNFSIAAAFNPNVRHLDRAVQRLEKKIDCGAHYFITQPLYSTKQIEEVYEATKHLTTPVYIGIMPLTSARNARFIHHEVPGIKLSEDILERMDATGNDRIRGEVEGLAIAKNLIDTAYELFDGIYLITPFMRYEMTEILTRYIHDKQLVTSERKV</sequence>
<feature type="binding site" evidence="8">
    <location>
        <position position="266"/>
    </location>
    <ligand>
        <name>Zn(2+)</name>
        <dbReference type="ChEBI" id="CHEBI:29105"/>
    </ligand>
</feature>
<evidence type="ECO:0000256" key="7">
    <source>
        <dbReference type="ARBA" id="ARBA00023002"/>
    </source>
</evidence>
<dbReference type="GO" id="GO:0004489">
    <property type="term" value="F:methylenetetrahydrofolate reductase [NAD(P)H] activity"/>
    <property type="evidence" value="ECO:0007669"/>
    <property type="project" value="UniProtKB-EC"/>
</dbReference>
<evidence type="ECO:0000256" key="2">
    <source>
        <dbReference type="ARBA" id="ARBA00004777"/>
    </source>
</evidence>
<dbReference type="CDD" id="cd00537">
    <property type="entry name" value="MTHFR"/>
    <property type="match status" value="1"/>
</dbReference>
<dbReference type="GO" id="GO:0046872">
    <property type="term" value="F:metal ion binding"/>
    <property type="evidence" value="ECO:0007669"/>
    <property type="project" value="UniProtKB-KW"/>
</dbReference>
<evidence type="ECO:0000256" key="8">
    <source>
        <dbReference type="PROSITE-ProRule" id="PRU00333"/>
    </source>
</evidence>
<dbReference type="Gene3D" id="3.20.20.330">
    <property type="entry name" value="Homocysteine-binding-like domain"/>
    <property type="match status" value="1"/>
</dbReference>
<accession>A0ABD7WZN5</accession>